<feature type="domain" description="Secretion system C-terminal sorting" evidence="1">
    <location>
        <begin position="23"/>
        <end position="94"/>
    </location>
</feature>
<dbReference type="Proteomes" id="UP000051012">
    <property type="component" value="Unassembled WGS sequence"/>
</dbReference>
<comment type="caution">
    <text evidence="2">The sequence shown here is derived from an EMBL/GenBank/DDBJ whole genome shotgun (WGS) entry which is preliminary data.</text>
</comment>
<reference evidence="2 3" key="1">
    <citation type="journal article" date="2015" name="Microbiome">
        <title>Genomic resolution of linkages in carbon, nitrogen, and sulfur cycling among widespread estuary sediment bacteria.</title>
        <authorList>
            <person name="Baker B.J."/>
            <person name="Lazar C.S."/>
            <person name="Teske A.P."/>
            <person name="Dick G.J."/>
        </authorList>
    </citation>
    <scope>NUCLEOTIDE SEQUENCE [LARGE SCALE GENOMIC DNA]</scope>
    <source>
        <strain evidence="2">DG_78</strain>
    </source>
</reference>
<gene>
    <name evidence="2" type="ORF">AMJ52_07990</name>
</gene>
<dbReference type="EMBL" id="LJNI01000111">
    <property type="protein sequence ID" value="KPJ71950.1"/>
    <property type="molecule type" value="Genomic_DNA"/>
</dbReference>
<protein>
    <recommendedName>
        <fullName evidence="1">Secretion system C-terminal sorting domain-containing protein</fullName>
    </recommendedName>
</protein>
<dbReference type="InterPro" id="IPR026444">
    <property type="entry name" value="Secre_tail"/>
</dbReference>
<accession>A0A0S7YB24</accession>
<dbReference type="AlphaFoldDB" id="A0A0S7YB24"/>
<organism evidence="2 3">
    <name type="scientific">candidate division TA06 bacterium DG_78</name>
    <dbReference type="NCBI Taxonomy" id="1703772"/>
    <lineage>
        <taxon>Bacteria</taxon>
        <taxon>Bacteria division TA06</taxon>
    </lineage>
</organism>
<proteinExistence type="predicted"/>
<dbReference type="NCBIfam" id="TIGR04183">
    <property type="entry name" value="Por_Secre_tail"/>
    <property type="match status" value="1"/>
</dbReference>
<sequence>MIRDSSTGIEEIAQNTAPFVLDLYPNPLKTSLTICASTPLHGIKVYDVLGDLVIEVTMIKPKNTTTVSVKNLSAGVYFLKVRTEDAEFIRKIVVTK</sequence>
<evidence type="ECO:0000259" key="1">
    <source>
        <dbReference type="Pfam" id="PF18962"/>
    </source>
</evidence>
<dbReference type="Pfam" id="PF18962">
    <property type="entry name" value="Por_Secre_tail"/>
    <property type="match status" value="1"/>
</dbReference>
<name>A0A0S7YB24_UNCT6</name>
<evidence type="ECO:0000313" key="2">
    <source>
        <dbReference type="EMBL" id="KPJ71950.1"/>
    </source>
</evidence>
<evidence type="ECO:0000313" key="3">
    <source>
        <dbReference type="Proteomes" id="UP000051012"/>
    </source>
</evidence>